<feature type="domain" description="ParB-like N-terminal" evidence="13">
    <location>
        <begin position="11"/>
        <end position="125"/>
    </location>
</feature>
<feature type="binding site" evidence="10">
    <location>
        <begin position="93"/>
        <end position="96"/>
    </location>
    <ligand>
        <name>ATP</name>
        <dbReference type="ChEBI" id="CHEBI:30616"/>
    </ligand>
</feature>
<dbReference type="PANTHER" id="PTHR21348:SF2">
    <property type="entry name" value="SULFIREDOXIN-1"/>
    <property type="match status" value="1"/>
</dbReference>
<dbReference type="CDD" id="cd16395">
    <property type="entry name" value="Srx"/>
    <property type="match status" value="1"/>
</dbReference>
<dbReference type="Proteomes" id="UP000095009">
    <property type="component" value="Unassembled WGS sequence"/>
</dbReference>
<name>A0A1E3PDY2_9ASCO</name>
<dbReference type="PIRSF" id="PIRSF017267">
    <property type="entry name" value="Sulfiredoxin"/>
    <property type="match status" value="1"/>
</dbReference>
<keyword evidence="7 11" id="KW-1015">Disulfide bond</keyword>
<keyword evidence="15" id="KW-1185">Reference proteome</keyword>
<dbReference type="PANTHER" id="PTHR21348">
    <property type="match status" value="1"/>
</dbReference>
<evidence type="ECO:0000256" key="8">
    <source>
        <dbReference type="ARBA" id="ARBA00047514"/>
    </source>
</evidence>
<dbReference type="GO" id="GO:0032542">
    <property type="term" value="F:sulfiredoxin activity"/>
    <property type="evidence" value="ECO:0007669"/>
    <property type="project" value="UniProtKB-EC"/>
</dbReference>
<comment type="catalytic activity">
    <reaction evidence="8 9">
        <text>S-hydroxy-S-oxy-L-cysteinyl-[peroxiredoxin] + [protein]-dithiol + ATP = S-hydroxy-L-cysteinyl-[peroxiredoxin] + [protein]-disulfide + ADP + phosphate</text>
        <dbReference type="Rhea" id="RHEA:17545"/>
        <dbReference type="Rhea" id="RHEA-COMP:10593"/>
        <dbReference type="Rhea" id="RHEA-COMP:10594"/>
        <dbReference type="Rhea" id="RHEA-COMP:13681"/>
        <dbReference type="Rhea" id="RHEA-COMP:17976"/>
        <dbReference type="ChEBI" id="CHEBI:29950"/>
        <dbReference type="ChEBI" id="CHEBI:30616"/>
        <dbReference type="ChEBI" id="CHEBI:43474"/>
        <dbReference type="ChEBI" id="CHEBI:50058"/>
        <dbReference type="ChEBI" id="CHEBI:61973"/>
        <dbReference type="ChEBI" id="CHEBI:61974"/>
        <dbReference type="ChEBI" id="CHEBI:456216"/>
        <dbReference type="EC" id="1.8.98.2"/>
    </reaction>
</comment>
<keyword evidence="5 9" id="KW-0049">Antioxidant</keyword>
<dbReference type="InterPro" id="IPR036086">
    <property type="entry name" value="ParB/Sulfiredoxin_sf"/>
</dbReference>
<dbReference type="InterPro" id="IPR003115">
    <property type="entry name" value="ParB_N"/>
</dbReference>
<evidence type="ECO:0000313" key="15">
    <source>
        <dbReference type="Proteomes" id="UP000095009"/>
    </source>
</evidence>
<dbReference type="Pfam" id="PF02195">
    <property type="entry name" value="ParB_N"/>
    <property type="match status" value="1"/>
</dbReference>
<evidence type="ECO:0000256" key="11">
    <source>
        <dbReference type="PIRSR" id="PIRSR017267-2"/>
    </source>
</evidence>
<evidence type="ECO:0000259" key="13">
    <source>
        <dbReference type="Pfam" id="PF02195"/>
    </source>
</evidence>
<feature type="disulfide bond" description="Interchain" evidence="11">
    <location>
        <position position="94"/>
    </location>
</feature>
<dbReference type="OrthoDB" id="10023328at2759"/>
<evidence type="ECO:0000256" key="12">
    <source>
        <dbReference type="SAM" id="MobiDB-lite"/>
    </source>
</evidence>
<keyword evidence="6 9" id="KW-0560">Oxidoreductase</keyword>
<feature type="region of interest" description="Disordered" evidence="12">
    <location>
        <begin position="47"/>
        <end position="68"/>
    </location>
</feature>
<dbReference type="GO" id="GO:0034599">
    <property type="term" value="P:cellular response to oxidative stress"/>
    <property type="evidence" value="ECO:0007669"/>
    <property type="project" value="EnsemblFungi"/>
</dbReference>
<evidence type="ECO:0000256" key="6">
    <source>
        <dbReference type="ARBA" id="ARBA00023002"/>
    </source>
</evidence>
<dbReference type="STRING" id="857566.A0A1E3PDY2"/>
<gene>
    <name evidence="14" type="ORF">NADFUDRAFT_53241</name>
</gene>
<proteinExistence type="inferred from homology"/>
<evidence type="ECO:0000256" key="9">
    <source>
        <dbReference type="PIRNR" id="PIRNR017267"/>
    </source>
</evidence>
<evidence type="ECO:0000256" key="2">
    <source>
        <dbReference type="ARBA" id="ARBA00013055"/>
    </source>
</evidence>
<dbReference type="SUPFAM" id="SSF110849">
    <property type="entry name" value="ParB/Sulfiredoxin"/>
    <property type="match status" value="1"/>
</dbReference>
<keyword evidence="3 9" id="KW-0547">Nucleotide-binding</keyword>
<dbReference type="GO" id="GO:0005737">
    <property type="term" value="C:cytoplasm"/>
    <property type="evidence" value="ECO:0007669"/>
    <property type="project" value="TreeGrafter"/>
</dbReference>
<evidence type="ECO:0000256" key="3">
    <source>
        <dbReference type="ARBA" id="ARBA00022741"/>
    </source>
</evidence>
<dbReference type="InterPro" id="IPR016692">
    <property type="entry name" value="Sulfiredoxin"/>
</dbReference>
<feature type="compositionally biased region" description="Polar residues" evidence="12">
    <location>
        <begin position="49"/>
        <end position="58"/>
    </location>
</feature>
<sequence>MASLQTGQIKKITWLPLSEIRRPIPPVLDERKIDSMICTLNDLEERNTETTGESVSQDLKNEGIANDDDEGLPPIDIMCVRKNGKSYYFGFGGCHRFQAYERSDQIMVKCKVIPITENMLQLYVGSSLHAMFDE</sequence>
<dbReference type="EC" id="1.8.98.2" evidence="2 9"/>
<evidence type="ECO:0000256" key="1">
    <source>
        <dbReference type="ARBA" id="ARBA00009609"/>
    </source>
</evidence>
<evidence type="ECO:0000256" key="7">
    <source>
        <dbReference type="ARBA" id="ARBA00023157"/>
    </source>
</evidence>
<evidence type="ECO:0000256" key="5">
    <source>
        <dbReference type="ARBA" id="ARBA00022862"/>
    </source>
</evidence>
<comment type="similarity">
    <text evidence="1 9">Belongs to the sulfiredoxin family.</text>
</comment>
<dbReference type="Gene3D" id="3.90.1530.10">
    <property type="entry name" value="Conserved hypothetical protein from pyrococcus furiosus pfu- 392566-001, ParB domain"/>
    <property type="match status" value="1"/>
</dbReference>
<keyword evidence="4 9" id="KW-0067">ATP-binding</keyword>
<reference evidence="14 15" key="1">
    <citation type="journal article" date="2016" name="Proc. Natl. Acad. Sci. U.S.A.">
        <title>Comparative genomics of biotechnologically important yeasts.</title>
        <authorList>
            <person name="Riley R."/>
            <person name="Haridas S."/>
            <person name="Wolfe K.H."/>
            <person name="Lopes M.R."/>
            <person name="Hittinger C.T."/>
            <person name="Goeker M."/>
            <person name="Salamov A.A."/>
            <person name="Wisecaver J.H."/>
            <person name="Long T.M."/>
            <person name="Calvey C.H."/>
            <person name="Aerts A.L."/>
            <person name="Barry K.W."/>
            <person name="Choi C."/>
            <person name="Clum A."/>
            <person name="Coughlan A.Y."/>
            <person name="Deshpande S."/>
            <person name="Douglass A.P."/>
            <person name="Hanson S.J."/>
            <person name="Klenk H.-P."/>
            <person name="LaButti K.M."/>
            <person name="Lapidus A."/>
            <person name="Lindquist E.A."/>
            <person name="Lipzen A.M."/>
            <person name="Meier-Kolthoff J.P."/>
            <person name="Ohm R.A."/>
            <person name="Otillar R.P."/>
            <person name="Pangilinan J.L."/>
            <person name="Peng Y."/>
            <person name="Rokas A."/>
            <person name="Rosa C.A."/>
            <person name="Scheuner C."/>
            <person name="Sibirny A.A."/>
            <person name="Slot J.C."/>
            <person name="Stielow J.B."/>
            <person name="Sun H."/>
            <person name="Kurtzman C.P."/>
            <person name="Blackwell M."/>
            <person name="Grigoriev I.V."/>
            <person name="Jeffries T.W."/>
        </authorList>
    </citation>
    <scope>NUCLEOTIDE SEQUENCE [LARGE SCALE GENOMIC DNA]</scope>
    <source>
        <strain evidence="14 15">DSM 6958</strain>
    </source>
</reference>
<dbReference type="AlphaFoldDB" id="A0A1E3PDY2"/>
<dbReference type="GO" id="GO:0005524">
    <property type="term" value="F:ATP binding"/>
    <property type="evidence" value="ECO:0007669"/>
    <property type="project" value="UniProtKB-KW"/>
</dbReference>
<protein>
    <recommendedName>
        <fullName evidence="2 9">Sulfiredoxin</fullName>
        <ecNumber evidence="2 9">1.8.98.2</ecNumber>
    </recommendedName>
</protein>
<organism evidence="14 15">
    <name type="scientific">Nadsonia fulvescens var. elongata DSM 6958</name>
    <dbReference type="NCBI Taxonomy" id="857566"/>
    <lineage>
        <taxon>Eukaryota</taxon>
        <taxon>Fungi</taxon>
        <taxon>Dikarya</taxon>
        <taxon>Ascomycota</taxon>
        <taxon>Saccharomycotina</taxon>
        <taxon>Dipodascomycetes</taxon>
        <taxon>Dipodascales</taxon>
        <taxon>Dipodascales incertae sedis</taxon>
        <taxon>Nadsonia</taxon>
    </lineage>
</organism>
<evidence type="ECO:0000256" key="10">
    <source>
        <dbReference type="PIRSR" id="PIRSR017267-1"/>
    </source>
</evidence>
<evidence type="ECO:0000256" key="4">
    <source>
        <dbReference type="ARBA" id="ARBA00022840"/>
    </source>
</evidence>
<accession>A0A1E3PDY2</accession>
<evidence type="ECO:0000313" key="14">
    <source>
        <dbReference type="EMBL" id="ODQ63578.1"/>
    </source>
</evidence>
<dbReference type="EMBL" id="KV454414">
    <property type="protein sequence ID" value="ODQ63578.1"/>
    <property type="molecule type" value="Genomic_DNA"/>
</dbReference>